<evidence type="ECO:0000313" key="2">
    <source>
        <dbReference type="Proteomes" id="UP001140234"/>
    </source>
</evidence>
<protein>
    <submittedName>
        <fullName evidence="1">SEA (Seh1-associated) complex subunit</fullName>
    </submittedName>
</protein>
<comment type="caution">
    <text evidence="1">The sequence shown here is derived from an EMBL/GenBank/DDBJ whole genome shotgun (WGS) entry which is preliminary data.</text>
</comment>
<dbReference type="EMBL" id="JANBUJ010002017">
    <property type="protein sequence ID" value="KAJ2765409.1"/>
    <property type="molecule type" value="Genomic_DNA"/>
</dbReference>
<sequence>MSQGHTIAWHPSGRFIASGGNDAFIKIWDLKATSSKKLSPSAYCAIKTVGYIHKLQWRPGHDTQLASCPTSPHTYLTVWDMHNPNHSLMYHNQHSTTITGFTWYDENTVWSVGTREQLIQCDMQSDAILTSGLLPNTVADFSPNTRICVATGEHESRHGRALDWTTSQRFYASDPWPAPGTVAAAGPDSIRPASNSSSDPRRAAGADLFRPKLPCPFVDEHVLDESVLIRANVIKHLARNYRYDPDNLGECCENNARAALTARLPDMAKFWLVLSTVFGDARPLKPKRRPKAPRGRGQRSADQNNQESQLTVVATNSASVAQSAATSRSSSGVFASKSVTSIVQGSGSDDDDDEPAARDPARRRLVPTARSLAATSPADIRQSLSACSLGIASDGLVPHVRPGRPRYPAGTGPLDRGFMSLSHSNLQQAGAARSRSRVPSPLSRPATKAGAGPSGGCASEPATPAHHRLGQRTFQCPPAGPGAALGTAHRRAHLLGADHSAAATQNGAPPPHTSGLPHRSLLHADAAPPAGKEGVPVAMPCAERPMFALRTAADAAAAAETAGVEAAAEQARLGVESQRRVSRADLQLAVESCAYYANKGDVQTALTAALLLRRFIRISEWRAIKGWFIDYIDQLDQHQEHAVATDIILACPFPDVPDQLNDRVTIALSCIICGVKLDYHPDAGFAWCN</sequence>
<dbReference type="Proteomes" id="UP001140234">
    <property type="component" value="Unassembled WGS sequence"/>
</dbReference>
<reference evidence="1" key="1">
    <citation type="submission" date="2022-07" db="EMBL/GenBank/DDBJ databases">
        <title>Phylogenomic reconstructions and comparative analyses of Kickxellomycotina fungi.</title>
        <authorList>
            <person name="Reynolds N.K."/>
            <person name="Stajich J.E."/>
            <person name="Barry K."/>
            <person name="Grigoriev I.V."/>
            <person name="Crous P."/>
            <person name="Smith M.E."/>
        </authorList>
    </citation>
    <scope>NUCLEOTIDE SEQUENCE</scope>
    <source>
        <strain evidence="1">CBS 109366</strain>
    </source>
</reference>
<keyword evidence="2" id="KW-1185">Reference proteome</keyword>
<name>A0ACC1JR39_9FUNG</name>
<proteinExistence type="predicted"/>
<feature type="non-terminal residue" evidence="1">
    <location>
        <position position="689"/>
    </location>
</feature>
<evidence type="ECO:0000313" key="1">
    <source>
        <dbReference type="EMBL" id="KAJ2765409.1"/>
    </source>
</evidence>
<accession>A0ACC1JR39</accession>
<gene>
    <name evidence="1" type="primary">RTC1_2</name>
    <name evidence="1" type="ORF">IWQ57_004787</name>
</gene>
<organism evidence="1 2">
    <name type="scientific">Coemansia nantahalensis</name>
    <dbReference type="NCBI Taxonomy" id="2789366"/>
    <lineage>
        <taxon>Eukaryota</taxon>
        <taxon>Fungi</taxon>
        <taxon>Fungi incertae sedis</taxon>
        <taxon>Zoopagomycota</taxon>
        <taxon>Kickxellomycotina</taxon>
        <taxon>Kickxellomycetes</taxon>
        <taxon>Kickxellales</taxon>
        <taxon>Kickxellaceae</taxon>
        <taxon>Coemansia</taxon>
    </lineage>
</organism>